<dbReference type="InterPro" id="IPR011623">
    <property type="entry name" value="7TMR_DISM_rcpt_extracell_dom1"/>
</dbReference>
<dbReference type="InterPro" id="IPR050351">
    <property type="entry name" value="BphY/WalK/GraS-like"/>
</dbReference>
<dbReference type="PROSITE" id="PS50109">
    <property type="entry name" value="HIS_KIN"/>
    <property type="match status" value="1"/>
</dbReference>
<dbReference type="Pfam" id="PF07695">
    <property type="entry name" value="7TMR-DISM_7TM"/>
    <property type="match status" value="1"/>
</dbReference>
<feature type="transmembrane region" description="Helical" evidence="7">
    <location>
        <begin position="169"/>
        <end position="190"/>
    </location>
</feature>
<feature type="transmembrane region" description="Helical" evidence="7">
    <location>
        <begin position="226"/>
        <end position="247"/>
    </location>
</feature>
<dbReference type="GO" id="GO:0000155">
    <property type="term" value="F:phosphorelay sensor kinase activity"/>
    <property type="evidence" value="ECO:0007669"/>
    <property type="project" value="InterPro"/>
</dbReference>
<dbReference type="GO" id="GO:0004721">
    <property type="term" value="F:phosphoprotein phosphatase activity"/>
    <property type="evidence" value="ECO:0007669"/>
    <property type="project" value="TreeGrafter"/>
</dbReference>
<dbReference type="SUPFAM" id="SSF47384">
    <property type="entry name" value="Homodimeric domain of signal transducing histidine kinase"/>
    <property type="match status" value="1"/>
</dbReference>
<dbReference type="SMART" id="SM00388">
    <property type="entry name" value="HisKA"/>
    <property type="match status" value="1"/>
</dbReference>
<feature type="transmembrane region" description="Helical" evidence="7">
    <location>
        <begin position="287"/>
        <end position="310"/>
    </location>
</feature>
<dbReference type="AlphaFoldDB" id="A0A229FRP1"/>
<protein>
    <recommendedName>
        <fullName evidence="2">histidine kinase</fullName>
        <ecNumber evidence="2">2.7.13.3</ecNumber>
    </recommendedName>
</protein>
<comment type="catalytic activity">
    <reaction evidence="1">
        <text>ATP + protein L-histidine = ADP + protein N-phospho-L-histidine.</text>
        <dbReference type="EC" id="2.7.13.3"/>
    </reaction>
</comment>
<dbReference type="RefSeq" id="WP_089516667.1">
    <property type="nucleotide sequence ID" value="NZ_NJGG01000003.1"/>
</dbReference>
<dbReference type="SUPFAM" id="SSF55874">
    <property type="entry name" value="ATPase domain of HSP90 chaperone/DNA topoisomerase II/histidine kinase"/>
    <property type="match status" value="1"/>
</dbReference>
<keyword evidence="5" id="KW-0418">Kinase</keyword>
<feature type="transmembrane region" description="Helical" evidence="7">
    <location>
        <begin position="197"/>
        <end position="220"/>
    </location>
</feature>
<evidence type="ECO:0000313" key="10">
    <source>
        <dbReference type="EMBL" id="OXL14624.1"/>
    </source>
</evidence>
<dbReference type="InterPro" id="IPR036890">
    <property type="entry name" value="HATPase_C_sf"/>
</dbReference>
<evidence type="ECO:0000256" key="7">
    <source>
        <dbReference type="SAM" id="Phobius"/>
    </source>
</evidence>
<gene>
    <name evidence="10" type="ORF">AOC33_08975</name>
</gene>
<dbReference type="Pfam" id="PF02518">
    <property type="entry name" value="HATPase_c"/>
    <property type="match status" value="1"/>
</dbReference>
<name>A0A229FRP1_9BURK</name>
<accession>A0A229FRP1</accession>
<evidence type="ECO:0000259" key="9">
    <source>
        <dbReference type="PROSITE" id="PS50109"/>
    </source>
</evidence>
<proteinExistence type="predicted"/>
<dbReference type="Gene3D" id="3.30.565.10">
    <property type="entry name" value="Histidine kinase-like ATPase, C-terminal domain"/>
    <property type="match status" value="1"/>
</dbReference>
<keyword evidence="11" id="KW-1185">Reference proteome</keyword>
<keyword evidence="7" id="KW-0812">Transmembrane</keyword>
<dbReference type="Pfam" id="PF07696">
    <property type="entry name" value="7TMR-DISMED2"/>
    <property type="match status" value="1"/>
</dbReference>
<evidence type="ECO:0000313" key="11">
    <source>
        <dbReference type="Proteomes" id="UP000215188"/>
    </source>
</evidence>
<dbReference type="EMBL" id="NJGG01000003">
    <property type="protein sequence ID" value="OXL14624.1"/>
    <property type="molecule type" value="Genomic_DNA"/>
</dbReference>
<evidence type="ECO:0000256" key="4">
    <source>
        <dbReference type="ARBA" id="ARBA00022679"/>
    </source>
</evidence>
<evidence type="ECO:0000256" key="6">
    <source>
        <dbReference type="ARBA" id="ARBA00023012"/>
    </source>
</evidence>
<dbReference type="InterPro" id="IPR003594">
    <property type="entry name" value="HATPase_dom"/>
</dbReference>
<dbReference type="InterPro" id="IPR036097">
    <property type="entry name" value="HisK_dim/P_sf"/>
</dbReference>
<dbReference type="SMART" id="SM00387">
    <property type="entry name" value="HATPase_c"/>
    <property type="match status" value="1"/>
</dbReference>
<dbReference type="CDD" id="cd00082">
    <property type="entry name" value="HisKA"/>
    <property type="match status" value="1"/>
</dbReference>
<dbReference type="GO" id="GO:0005886">
    <property type="term" value="C:plasma membrane"/>
    <property type="evidence" value="ECO:0007669"/>
    <property type="project" value="TreeGrafter"/>
</dbReference>
<dbReference type="GO" id="GO:0016036">
    <property type="term" value="P:cellular response to phosphate starvation"/>
    <property type="evidence" value="ECO:0007669"/>
    <property type="project" value="TreeGrafter"/>
</dbReference>
<feature type="chain" id="PRO_5012850429" description="histidine kinase" evidence="8">
    <location>
        <begin position="22"/>
        <end position="606"/>
    </location>
</feature>
<evidence type="ECO:0000256" key="2">
    <source>
        <dbReference type="ARBA" id="ARBA00012438"/>
    </source>
</evidence>
<dbReference type="OrthoDB" id="9812260at2"/>
<keyword evidence="7" id="KW-1133">Transmembrane helix</keyword>
<dbReference type="Gene3D" id="1.10.287.130">
    <property type="match status" value="1"/>
</dbReference>
<organism evidence="10 11">
    <name type="scientific">Polynucleobacter cosmopolitanus</name>
    <dbReference type="NCBI Taxonomy" id="351345"/>
    <lineage>
        <taxon>Bacteria</taxon>
        <taxon>Pseudomonadati</taxon>
        <taxon>Pseudomonadota</taxon>
        <taxon>Betaproteobacteria</taxon>
        <taxon>Burkholderiales</taxon>
        <taxon>Burkholderiaceae</taxon>
        <taxon>Polynucleobacter</taxon>
    </lineage>
</organism>
<feature type="transmembrane region" description="Helical" evidence="7">
    <location>
        <begin position="322"/>
        <end position="342"/>
    </location>
</feature>
<dbReference type="PANTHER" id="PTHR45453:SF1">
    <property type="entry name" value="PHOSPHATE REGULON SENSOR PROTEIN PHOR"/>
    <property type="match status" value="1"/>
</dbReference>
<dbReference type="Pfam" id="PF00512">
    <property type="entry name" value="HisKA"/>
    <property type="match status" value="1"/>
</dbReference>
<dbReference type="InterPro" id="IPR003661">
    <property type="entry name" value="HisK_dim/P_dom"/>
</dbReference>
<feature type="transmembrane region" description="Helical" evidence="7">
    <location>
        <begin position="348"/>
        <end position="369"/>
    </location>
</feature>
<dbReference type="InterPro" id="IPR005467">
    <property type="entry name" value="His_kinase_dom"/>
</dbReference>
<reference evidence="10 11" key="1">
    <citation type="submission" date="2017-06" db="EMBL/GenBank/DDBJ databases">
        <title>Reclassification of a Polynucleobacter cosmopolitanus strain isolated from tropical Lake Victoria as Polynucleobacter victoriensis comb. nov.</title>
        <authorList>
            <person name="Hahn M.W."/>
        </authorList>
    </citation>
    <scope>NUCLEOTIDE SEQUENCE [LARGE SCALE GENOMIC DNA]</scope>
    <source>
        <strain evidence="10 11">MWH-MoIso2</strain>
    </source>
</reference>
<evidence type="ECO:0000256" key="5">
    <source>
        <dbReference type="ARBA" id="ARBA00022777"/>
    </source>
</evidence>
<dbReference type="InterPro" id="IPR011622">
    <property type="entry name" value="7TMR_DISM_rcpt_extracell_dom2"/>
</dbReference>
<dbReference type="CDD" id="cd00075">
    <property type="entry name" value="HATPase"/>
    <property type="match status" value="1"/>
</dbReference>
<keyword evidence="4" id="KW-0808">Transferase</keyword>
<evidence type="ECO:0000256" key="1">
    <source>
        <dbReference type="ARBA" id="ARBA00000085"/>
    </source>
</evidence>
<feature type="signal peptide" evidence="8">
    <location>
        <begin position="1"/>
        <end position="21"/>
    </location>
</feature>
<dbReference type="Gene3D" id="2.60.40.2380">
    <property type="match status" value="1"/>
</dbReference>
<dbReference type="Proteomes" id="UP000215188">
    <property type="component" value="Unassembled WGS sequence"/>
</dbReference>
<evidence type="ECO:0000256" key="8">
    <source>
        <dbReference type="SAM" id="SignalP"/>
    </source>
</evidence>
<dbReference type="PANTHER" id="PTHR45453">
    <property type="entry name" value="PHOSPHATE REGULON SENSOR PROTEIN PHOR"/>
    <property type="match status" value="1"/>
</dbReference>
<comment type="caution">
    <text evidence="10">The sequence shown here is derived from an EMBL/GenBank/DDBJ whole genome shotgun (WGS) entry which is preliminary data.</text>
</comment>
<feature type="transmembrane region" description="Helical" evidence="7">
    <location>
        <begin position="259"/>
        <end position="281"/>
    </location>
</feature>
<keyword evidence="8" id="KW-0732">Signal</keyword>
<dbReference type="EC" id="2.7.13.3" evidence="2"/>
<sequence>MRLSKFIALVWLGLISYQASANQGINLIQNQAHWIDHSGQAVIEQVTQSPFEPFQHLLAKGYSKHPIWLKVSYKKEAKESLVLRILPTYLDDVTLYQRVEQRWVSSSTGDRYPFADRDNQHTALSFNLHPQAENVIYLRLQTTSTSLMSLEVVSQKHFSQLEGQRDTLLGIYFGSLIILMLISTTIGWLSKQTHWRLFALFEFFELLYASAFTGYMPRFILPGHPLLMDLLFGLFVISHIFTGVLFHRSLLKNLFNNRIINWTFNLVTLLYLGLYAIYLFYDRQIALSLSLLLMMPATLIFAYLALFIFIKKPKVPNKYPIAFVYSALVGSILFAVAPPLGLIDGVAVSLYASLLNGFVFSILMFILLLSDLRYQEKQLLELEKTALVSNQEIAFQRAENERQSKFMAMLSHELKTPLAVIKLAVDSGLKNNRYESHANKAITDLNQIIDRSVQMSRLDQGSYPIQKTELDVSELLQSLLGTQIHRFEIDMPSNLKIQSDSFLVQIILGNLIENALKYSKEESIISIECKESDEQVIMTISNLPNIAGMPASDVVFDKFYRSSNAHHISGSGLGLYLVKALAEMLKGSITYQPKSGWVKFILCLPK</sequence>
<keyword evidence="6" id="KW-0902">Two-component regulatory system</keyword>
<keyword evidence="7" id="KW-0472">Membrane</keyword>
<feature type="domain" description="Histidine kinase" evidence="9">
    <location>
        <begin position="409"/>
        <end position="606"/>
    </location>
</feature>
<keyword evidence="3" id="KW-0597">Phosphoprotein</keyword>
<evidence type="ECO:0000256" key="3">
    <source>
        <dbReference type="ARBA" id="ARBA00022553"/>
    </source>
</evidence>